<keyword evidence="3" id="KW-0677">Repeat</keyword>
<dbReference type="InterPro" id="IPR034393">
    <property type="entry name" value="TatSF1-like"/>
</dbReference>
<reference evidence="9" key="1">
    <citation type="submission" date="2023-06" db="EMBL/GenBank/DDBJ databases">
        <title>Genome-scale phylogeny and comparative genomics of the fungal order Sordariales.</title>
        <authorList>
            <consortium name="Lawrence Berkeley National Laboratory"/>
            <person name="Hensen N."/>
            <person name="Bonometti L."/>
            <person name="Westerberg I."/>
            <person name="Brannstrom I.O."/>
            <person name="Guillou S."/>
            <person name="Cros-Aarteil S."/>
            <person name="Calhoun S."/>
            <person name="Haridas S."/>
            <person name="Kuo A."/>
            <person name="Mondo S."/>
            <person name="Pangilinan J."/>
            <person name="Riley R."/>
            <person name="LaButti K."/>
            <person name="Andreopoulos B."/>
            <person name="Lipzen A."/>
            <person name="Chen C."/>
            <person name="Yanf M."/>
            <person name="Daum C."/>
            <person name="Ng V."/>
            <person name="Clum A."/>
            <person name="Steindorff A."/>
            <person name="Ohm R."/>
            <person name="Martin F."/>
            <person name="Silar P."/>
            <person name="Natvig D."/>
            <person name="Lalanne C."/>
            <person name="Gautier V."/>
            <person name="Ament-velasquez S.L."/>
            <person name="Kruys A."/>
            <person name="Hutchinson M.I."/>
            <person name="Powell A.J."/>
            <person name="Barry K."/>
            <person name="Miller A.N."/>
            <person name="Grigoriev I.V."/>
            <person name="Debuchy R."/>
            <person name="Gladieux P."/>
            <person name="Thoren M.H."/>
            <person name="Johannesson H."/>
        </authorList>
    </citation>
    <scope>NUCLEOTIDE SEQUENCE</scope>
    <source>
        <strain evidence="9">SMH3187-1</strain>
    </source>
</reference>
<comment type="caution">
    <text evidence="9">The sequence shown here is derived from an EMBL/GenBank/DDBJ whole genome shotgun (WGS) entry which is preliminary data.</text>
</comment>
<dbReference type="PANTHER" id="PTHR15608">
    <property type="entry name" value="SPLICING FACTOR U2AF-ASSOCIATED PROTEIN 2"/>
    <property type="match status" value="1"/>
</dbReference>
<evidence type="ECO:0000256" key="2">
    <source>
        <dbReference type="ARBA" id="ARBA00022664"/>
    </source>
</evidence>
<sequence>MAGQAETWDFPTNQDDFDKDDRISFSRLDNKYIAVHDDGTEYEFDPVSRLWIPIIDEALMEEQQRGYFTTNDADDDGGPSQGKKKRKNGHSHDREQQKNPNSTKKNKQARGNAGAAPENRAIYVTGLPLDATVDEVVDLFSRKCGVIAEELESGRPRVKLYTDAATGLFKGDALVVFFKPQSVDMAIMLLDDTDFRFGSESATKMRVQAADASYKKTTAAAAPAPNSGAEAPPTTTSSTSSSKADKAKAIKKAQKLSAKLADWDEDENDALAALHPNLAPKGTKWDKVVILRHMFTLAELDEDPAALLEIKEDIREECAKLGPVTNVVLYDAEEEGIVSVRFKTAEAAEACLQLMHGRAFDGRTVEAFYATGKEKFQKSKRDEDEHMSGGE</sequence>
<feature type="compositionally biased region" description="Low complexity" evidence="7">
    <location>
        <begin position="218"/>
        <end position="242"/>
    </location>
</feature>
<keyword evidence="2" id="KW-0507">mRNA processing</keyword>
<evidence type="ECO:0000256" key="4">
    <source>
        <dbReference type="ARBA" id="ARBA00022884"/>
    </source>
</evidence>
<keyword evidence="5" id="KW-0508">mRNA splicing</keyword>
<evidence type="ECO:0000259" key="8">
    <source>
        <dbReference type="PROSITE" id="PS50102"/>
    </source>
</evidence>
<evidence type="ECO:0000256" key="1">
    <source>
        <dbReference type="ARBA" id="ARBA00007747"/>
    </source>
</evidence>
<dbReference type="InterPro" id="IPR012677">
    <property type="entry name" value="Nucleotide-bd_a/b_plait_sf"/>
</dbReference>
<evidence type="ECO:0000313" key="10">
    <source>
        <dbReference type="Proteomes" id="UP001172155"/>
    </source>
</evidence>
<dbReference type="AlphaFoldDB" id="A0AA40F5W4"/>
<keyword evidence="4 6" id="KW-0694">RNA-binding</keyword>
<accession>A0AA40F5W4</accession>
<dbReference type="InterPro" id="IPR034392">
    <property type="entry name" value="TatSF1-like_RRM1"/>
</dbReference>
<dbReference type="Gene3D" id="3.30.70.330">
    <property type="match status" value="2"/>
</dbReference>
<dbReference type="Pfam" id="PF00076">
    <property type="entry name" value="RRM_1"/>
    <property type="match status" value="1"/>
</dbReference>
<dbReference type="GO" id="GO:0000398">
    <property type="term" value="P:mRNA splicing, via spliceosome"/>
    <property type="evidence" value="ECO:0007669"/>
    <property type="project" value="InterPro"/>
</dbReference>
<evidence type="ECO:0000256" key="3">
    <source>
        <dbReference type="ARBA" id="ARBA00022737"/>
    </source>
</evidence>
<dbReference type="GO" id="GO:0005684">
    <property type="term" value="C:U2-type spliceosomal complex"/>
    <property type="evidence" value="ECO:0007669"/>
    <property type="project" value="TreeGrafter"/>
</dbReference>
<dbReference type="SUPFAM" id="SSF54928">
    <property type="entry name" value="RNA-binding domain, RBD"/>
    <property type="match status" value="2"/>
</dbReference>
<dbReference type="SMART" id="SM00360">
    <property type="entry name" value="RRM"/>
    <property type="match status" value="2"/>
</dbReference>
<comment type="similarity">
    <text evidence="1">Belongs to the HTATSF1 family.</text>
</comment>
<dbReference type="GO" id="GO:0003723">
    <property type="term" value="F:RNA binding"/>
    <property type="evidence" value="ECO:0007669"/>
    <property type="project" value="UniProtKB-UniRule"/>
</dbReference>
<feature type="domain" description="RRM" evidence="8">
    <location>
        <begin position="293"/>
        <end position="372"/>
    </location>
</feature>
<dbReference type="PROSITE" id="PS50102">
    <property type="entry name" value="RRM"/>
    <property type="match status" value="2"/>
</dbReference>
<dbReference type="FunFam" id="3.30.70.330:FF:000105">
    <property type="entry name" value="HIV Tat-specific factor 1 homolog"/>
    <property type="match status" value="1"/>
</dbReference>
<feature type="region of interest" description="Disordered" evidence="7">
    <location>
        <begin position="218"/>
        <end position="245"/>
    </location>
</feature>
<evidence type="ECO:0000256" key="5">
    <source>
        <dbReference type="ARBA" id="ARBA00023187"/>
    </source>
</evidence>
<keyword evidence="10" id="KW-1185">Reference proteome</keyword>
<dbReference type="PANTHER" id="PTHR15608:SF0">
    <property type="entry name" value="HIV TAT-SPECIFIC FACTOR 1"/>
    <property type="match status" value="1"/>
</dbReference>
<evidence type="ECO:0000256" key="6">
    <source>
        <dbReference type="PROSITE-ProRule" id="PRU00176"/>
    </source>
</evidence>
<name>A0AA40F5W4_9PEZI</name>
<proteinExistence type="inferred from homology"/>
<organism evidence="9 10">
    <name type="scientific">Schizothecium vesticola</name>
    <dbReference type="NCBI Taxonomy" id="314040"/>
    <lineage>
        <taxon>Eukaryota</taxon>
        <taxon>Fungi</taxon>
        <taxon>Dikarya</taxon>
        <taxon>Ascomycota</taxon>
        <taxon>Pezizomycotina</taxon>
        <taxon>Sordariomycetes</taxon>
        <taxon>Sordariomycetidae</taxon>
        <taxon>Sordariales</taxon>
        <taxon>Schizotheciaceae</taxon>
        <taxon>Schizothecium</taxon>
    </lineage>
</organism>
<dbReference type="InterPro" id="IPR000504">
    <property type="entry name" value="RRM_dom"/>
</dbReference>
<evidence type="ECO:0000313" key="9">
    <source>
        <dbReference type="EMBL" id="KAK0751552.1"/>
    </source>
</evidence>
<dbReference type="GO" id="GO:0005686">
    <property type="term" value="C:U2 snRNP"/>
    <property type="evidence" value="ECO:0007669"/>
    <property type="project" value="TreeGrafter"/>
</dbReference>
<dbReference type="CDD" id="cd12285">
    <property type="entry name" value="RRM3_RBM39_like"/>
    <property type="match status" value="1"/>
</dbReference>
<evidence type="ECO:0000256" key="7">
    <source>
        <dbReference type="SAM" id="MobiDB-lite"/>
    </source>
</evidence>
<dbReference type="InterPro" id="IPR035979">
    <property type="entry name" value="RBD_domain_sf"/>
</dbReference>
<dbReference type="Proteomes" id="UP001172155">
    <property type="component" value="Unassembled WGS sequence"/>
</dbReference>
<dbReference type="EMBL" id="JAUKUD010000002">
    <property type="protein sequence ID" value="KAK0751552.1"/>
    <property type="molecule type" value="Genomic_DNA"/>
</dbReference>
<feature type="domain" description="RRM" evidence="8">
    <location>
        <begin position="120"/>
        <end position="212"/>
    </location>
</feature>
<feature type="region of interest" description="Disordered" evidence="7">
    <location>
        <begin position="1"/>
        <end position="21"/>
    </location>
</feature>
<dbReference type="CDD" id="cd12281">
    <property type="entry name" value="RRM1_TatSF1_like"/>
    <property type="match status" value="1"/>
</dbReference>
<gene>
    <name evidence="9" type="ORF">B0T18DRAFT_402774</name>
</gene>
<dbReference type="FunFam" id="3.30.70.330:FF:000329">
    <property type="entry name" value="splicing factor U2AF-associated protein 2"/>
    <property type="match status" value="1"/>
</dbReference>
<protein>
    <recommendedName>
        <fullName evidence="8">RRM domain-containing protein</fullName>
    </recommendedName>
</protein>
<feature type="region of interest" description="Disordered" evidence="7">
    <location>
        <begin position="68"/>
        <end position="117"/>
    </location>
</feature>